<name>A0A0C5W262_9GAMM</name>
<evidence type="ECO:0000313" key="1">
    <source>
        <dbReference type="EMBL" id="AJR05486.1"/>
    </source>
</evidence>
<dbReference type="AlphaFoldDB" id="A0A0C5W262"/>
<accession>A0A0C5W262</accession>
<gene>
    <name evidence="1" type="ORF">H744_1c0461</name>
</gene>
<organism evidence="1 2">
    <name type="scientific">Photobacterium gaetbulicola Gung47</name>
    <dbReference type="NCBI Taxonomy" id="658445"/>
    <lineage>
        <taxon>Bacteria</taxon>
        <taxon>Pseudomonadati</taxon>
        <taxon>Pseudomonadota</taxon>
        <taxon>Gammaproteobacteria</taxon>
        <taxon>Vibrionales</taxon>
        <taxon>Vibrionaceae</taxon>
        <taxon>Photobacterium</taxon>
    </lineage>
</organism>
<dbReference type="PATRIC" id="fig|658445.3.peg.504"/>
<protein>
    <submittedName>
        <fullName evidence="1">Uncharacterized protein</fullName>
    </submittedName>
</protein>
<dbReference type="EMBL" id="CP005973">
    <property type="protein sequence ID" value="AJR05486.1"/>
    <property type="molecule type" value="Genomic_DNA"/>
</dbReference>
<reference evidence="1 2" key="1">
    <citation type="submission" date="2013-05" db="EMBL/GenBank/DDBJ databases">
        <title>Complete genome sequence of the lipase-producing bacterium Photobacterium gaetbulicola Gung47.</title>
        <authorList>
            <person name="Kim Y.-O."/>
        </authorList>
    </citation>
    <scope>NUCLEOTIDE SEQUENCE [LARGE SCALE GENOMIC DNA]</scope>
    <source>
        <strain evidence="1 2">Gung47</strain>
    </source>
</reference>
<dbReference type="KEGG" id="pgb:H744_1c0461"/>
<sequence>MEIYAKFIGGGPARRGYIDESRRWFFENDSCVIRDLAPYILSPLVTLLGAPGNLKWYRNSYTPVIPVVPSGEVTPKYGSSATGIGTLGEAIVNVSVSYRPYTKDVVSELTLVGSKSQHTFNLEDKVVNGEHPETTCIIALDMVNNAVQSQEFRQQNIEQTFSTLRLIYGAI</sequence>
<proteinExistence type="predicted"/>
<keyword evidence="2" id="KW-1185">Reference proteome</keyword>
<dbReference type="Proteomes" id="UP000032303">
    <property type="component" value="Chromosome 1"/>
</dbReference>
<dbReference type="HOGENOM" id="CLU_1561468_0_0_6"/>
<evidence type="ECO:0000313" key="2">
    <source>
        <dbReference type="Proteomes" id="UP000032303"/>
    </source>
</evidence>